<dbReference type="InterPro" id="IPR041698">
    <property type="entry name" value="Methyltransf_25"/>
</dbReference>
<keyword evidence="3" id="KW-0489">Methyltransferase</keyword>
<gene>
    <name evidence="3" type="ORF">D9V29_08780</name>
</gene>
<dbReference type="PANTHER" id="PTHR42912:SF93">
    <property type="entry name" value="N6-ADENOSINE-METHYLTRANSFERASE TMT1A"/>
    <property type="match status" value="1"/>
</dbReference>
<dbReference type="AlphaFoldDB" id="A0A3L6ZTX2"/>
<dbReference type="SUPFAM" id="SSF53335">
    <property type="entry name" value="S-adenosyl-L-methionine-dependent methyltransferases"/>
    <property type="match status" value="1"/>
</dbReference>
<evidence type="ECO:0000313" key="3">
    <source>
        <dbReference type="EMBL" id="RLP71426.1"/>
    </source>
</evidence>
<keyword evidence="3" id="KW-0808">Transferase</keyword>
<organism evidence="3 4">
    <name type="scientific">Mycetocola manganoxydans</name>
    <dbReference type="NCBI Taxonomy" id="699879"/>
    <lineage>
        <taxon>Bacteria</taxon>
        <taxon>Bacillati</taxon>
        <taxon>Actinomycetota</taxon>
        <taxon>Actinomycetes</taxon>
        <taxon>Micrococcales</taxon>
        <taxon>Microbacteriaceae</taxon>
        <taxon>Mycetocola</taxon>
    </lineage>
</organism>
<dbReference type="Gene3D" id="3.40.50.150">
    <property type="entry name" value="Vaccinia Virus protein VP39"/>
    <property type="match status" value="1"/>
</dbReference>
<evidence type="ECO:0000259" key="2">
    <source>
        <dbReference type="Pfam" id="PF13649"/>
    </source>
</evidence>
<feature type="compositionally biased region" description="Low complexity" evidence="1">
    <location>
        <begin position="9"/>
        <end position="20"/>
    </location>
</feature>
<dbReference type="CDD" id="cd02440">
    <property type="entry name" value="AdoMet_MTases"/>
    <property type="match status" value="1"/>
</dbReference>
<dbReference type="Pfam" id="PF13649">
    <property type="entry name" value="Methyltransf_25"/>
    <property type="match status" value="1"/>
</dbReference>
<feature type="region of interest" description="Disordered" evidence="1">
    <location>
        <begin position="1"/>
        <end position="28"/>
    </location>
</feature>
<keyword evidence="4" id="KW-1185">Reference proteome</keyword>
<name>A0A3L6ZTX2_9MICO</name>
<protein>
    <submittedName>
        <fullName evidence="3">Class I SAM-dependent methyltransferase</fullName>
    </submittedName>
</protein>
<dbReference type="Proteomes" id="UP000270299">
    <property type="component" value="Unassembled WGS sequence"/>
</dbReference>
<dbReference type="RefSeq" id="WP_121672942.1">
    <property type="nucleotide sequence ID" value="NZ_BMXM01000004.1"/>
</dbReference>
<sequence length="240" mass="25836">MTSHHDHSSAAPHAHGATAHNSHVDAVGPDSPAEFWEARYVTHRNESGQIWSGRVNATVEHEVLGLTPGAALELGCGEGADALWLASQGWKVTALDISANALAVAAAKAAEQGLADRIEWVQTDLDTWHPSAEYDLVTAAFFHSPVELEREAILRRAASAVAPGGRLLIVGHAAFPPDSELAEHDQHGQPLPSTEEVLASLALPDGWVIETNGLYDRTVPWKDGRTLAIQDTVVRVRRER</sequence>
<comment type="caution">
    <text evidence="3">The sequence shown here is derived from an EMBL/GenBank/DDBJ whole genome shotgun (WGS) entry which is preliminary data.</text>
</comment>
<evidence type="ECO:0000313" key="4">
    <source>
        <dbReference type="Proteomes" id="UP000270299"/>
    </source>
</evidence>
<dbReference type="EMBL" id="RCUV01000008">
    <property type="protein sequence ID" value="RLP71426.1"/>
    <property type="molecule type" value="Genomic_DNA"/>
</dbReference>
<proteinExistence type="predicted"/>
<dbReference type="GO" id="GO:0032259">
    <property type="term" value="P:methylation"/>
    <property type="evidence" value="ECO:0007669"/>
    <property type="project" value="UniProtKB-KW"/>
</dbReference>
<reference evidence="3 4" key="1">
    <citation type="submission" date="2018-10" db="EMBL/GenBank/DDBJ databases">
        <authorList>
            <person name="Li J."/>
        </authorList>
    </citation>
    <scope>NUCLEOTIDE SEQUENCE [LARGE SCALE GENOMIC DNA]</scope>
    <source>
        <strain evidence="3 4">CCTCC AB209002</strain>
    </source>
</reference>
<dbReference type="InterPro" id="IPR050508">
    <property type="entry name" value="Methyltransf_Superfamily"/>
</dbReference>
<dbReference type="PANTHER" id="PTHR42912">
    <property type="entry name" value="METHYLTRANSFERASE"/>
    <property type="match status" value="1"/>
</dbReference>
<evidence type="ECO:0000256" key="1">
    <source>
        <dbReference type="SAM" id="MobiDB-lite"/>
    </source>
</evidence>
<feature type="domain" description="Methyltransferase" evidence="2">
    <location>
        <begin position="72"/>
        <end position="165"/>
    </location>
</feature>
<accession>A0A3L6ZTX2</accession>
<dbReference type="InterPro" id="IPR029063">
    <property type="entry name" value="SAM-dependent_MTases_sf"/>
</dbReference>
<dbReference type="GO" id="GO:0008168">
    <property type="term" value="F:methyltransferase activity"/>
    <property type="evidence" value="ECO:0007669"/>
    <property type="project" value="UniProtKB-KW"/>
</dbReference>
<dbReference type="OrthoDB" id="9786503at2"/>